<dbReference type="Pfam" id="PF14270">
    <property type="entry name" value="DUF4358"/>
    <property type="match status" value="1"/>
</dbReference>
<dbReference type="AlphaFoldDB" id="D2MQ94"/>
<reference evidence="3" key="1">
    <citation type="submission" date="2009-12" db="EMBL/GenBank/DDBJ databases">
        <title>Sequence of Clostridiales genomosp. BVAB3 str. UPII9-5.</title>
        <authorList>
            <person name="Madupu R."/>
            <person name="Durkin A.S."/>
            <person name="Torralba M."/>
            <person name="Methe B."/>
            <person name="Sutton G.G."/>
            <person name="Strausberg R.L."/>
            <person name="Nelson K.E."/>
        </authorList>
    </citation>
    <scope>NUCLEOTIDE SEQUENCE [LARGE SCALE GENOMIC DNA]</scope>
    <source>
        <strain evidence="3">W1219</strain>
    </source>
</reference>
<keyword evidence="3" id="KW-1185">Reference proteome</keyword>
<organism evidence="2 3">
    <name type="scientific">Bulleidia extructa W1219</name>
    <dbReference type="NCBI Taxonomy" id="679192"/>
    <lineage>
        <taxon>Bacteria</taxon>
        <taxon>Bacillati</taxon>
        <taxon>Bacillota</taxon>
        <taxon>Erysipelotrichia</taxon>
        <taxon>Erysipelotrichales</taxon>
        <taxon>Erysipelotrichaceae</taxon>
        <taxon>Bulleidia</taxon>
    </lineage>
</organism>
<name>D2MQ94_9FIRM</name>
<evidence type="ECO:0000313" key="3">
    <source>
        <dbReference type="Proteomes" id="UP000005017"/>
    </source>
</evidence>
<dbReference type="STRING" id="679192.HMPREF9013_0443"/>
<dbReference type="EMBL" id="ADFR01000016">
    <property type="protein sequence ID" value="EFC05163.1"/>
    <property type="molecule type" value="Genomic_DNA"/>
</dbReference>
<comment type="caution">
    <text evidence="2">The sequence shown here is derived from an EMBL/GenBank/DDBJ whole genome shotgun (WGS) entry which is preliminary data.</text>
</comment>
<feature type="chain" id="PRO_5038870683" description="DUF4358 domain-containing protein" evidence="1">
    <location>
        <begin position="20"/>
        <end position="163"/>
    </location>
</feature>
<keyword evidence="1" id="KW-0732">Signal</keyword>
<evidence type="ECO:0008006" key="4">
    <source>
        <dbReference type="Google" id="ProtNLM"/>
    </source>
</evidence>
<dbReference type="PROSITE" id="PS51257">
    <property type="entry name" value="PROKAR_LIPOPROTEIN"/>
    <property type="match status" value="1"/>
</dbReference>
<dbReference type="InterPro" id="IPR025648">
    <property type="entry name" value="DUF4358"/>
</dbReference>
<evidence type="ECO:0000313" key="2">
    <source>
        <dbReference type="EMBL" id="EFC05163.1"/>
    </source>
</evidence>
<accession>D2MQ94</accession>
<dbReference type="Proteomes" id="UP000005017">
    <property type="component" value="Unassembled WGS sequence"/>
</dbReference>
<protein>
    <recommendedName>
        <fullName evidence="4">DUF4358 domain-containing protein</fullName>
    </recommendedName>
</protein>
<feature type="signal peptide" evidence="1">
    <location>
        <begin position="1"/>
        <end position="19"/>
    </location>
</feature>
<evidence type="ECO:0000256" key="1">
    <source>
        <dbReference type="SAM" id="SignalP"/>
    </source>
</evidence>
<dbReference type="eggNOG" id="ENOG50339IX">
    <property type="taxonomic scope" value="Bacteria"/>
</dbReference>
<dbReference type="RefSeq" id="WP_006627557.1">
    <property type="nucleotide sequence ID" value="NZ_ADFR01000016.1"/>
</dbReference>
<proteinExistence type="predicted"/>
<gene>
    <name evidence="2" type="ORF">HMPREF9013_0443</name>
</gene>
<sequence length="163" mass="18737">MKFKFVLGLFLSISLSACSTGKGMSVSSCEQLASRLLNDFNQKDQLERVKDRTVKGLFFQNEQPYSEAVIYRSRKEGSANLIAIIRSKEKKKVKQDLKDYLVELKRQMVHSYPSEVFKISNAILAESDEYVVLVIYDNIELANQKVNNYLSQLDKGKNERNNK</sequence>